<evidence type="ECO:0008006" key="5">
    <source>
        <dbReference type="Google" id="ProtNLM"/>
    </source>
</evidence>
<feature type="signal peptide" evidence="2">
    <location>
        <begin position="1"/>
        <end position="21"/>
    </location>
</feature>
<dbReference type="EMBL" id="BMFW01000001">
    <property type="protein sequence ID" value="GGH89455.1"/>
    <property type="molecule type" value="Genomic_DNA"/>
</dbReference>
<evidence type="ECO:0000256" key="1">
    <source>
        <dbReference type="SAM" id="MobiDB-lite"/>
    </source>
</evidence>
<accession>A0ABQ2AB99</accession>
<evidence type="ECO:0000313" key="4">
    <source>
        <dbReference type="Proteomes" id="UP000643279"/>
    </source>
</evidence>
<gene>
    <name evidence="3" type="ORF">GCM10007170_00900</name>
</gene>
<feature type="chain" id="PRO_5046461571" description="PknH-like extracellular domain-containing protein" evidence="2">
    <location>
        <begin position="22"/>
        <end position="244"/>
    </location>
</feature>
<comment type="caution">
    <text evidence="3">The sequence shown here is derived from an EMBL/GenBank/DDBJ whole genome shotgun (WGS) entry which is preliminary data.</text>
</comment>
<evidence type="ECO:0000313" key="3">
    <source>
        <dbReference type="EMBL" id="GGH89455.1"/>
    </source>
</evidence>
<feature type="compositionally biased region" description="Low complexity" evidence="1">
    <location>
        <begin position="20"/>
        <end position="49"/>
    </location>
</feature>
<protein>
    <recommendedName>
        <fullName evidence="5">PknH-like extracellular domain-containing protein</fullName>
    </recommendedName>
</protein>
<sequence>MGTFGASALLAAALTACASPAAPQDNQPSAAAETSAATPTPTPTPTSEAKTYTADQLAAIVGKLRDSADRRLSVLGSADLARSMETAKAAITSLKVAPAECQELAGASNITAFDGAAMAAGQSIDSAAGSMSMVTLAAGLDESVLARIASEQQHVETCATMTMTASGVDYTVTLRPLEGAGSVPGTVAYRTDTTSSDGKKQSTIKAQAVQHGVLMTAVALGGESEADAVRRAGALLDAAAALIK</sequence>
<dbReference type="Proteomes" id="UP000643279">
    <property type="component" value="Unassembled WGS sequence"/>
</dbReference>
<feature type="region of interest" description="Disordered" evidence="1">
    <location>
        <begin position="20"/>
        <end position="51"/>
    </location>
</feature>
<keyword evidence="2" id="KW-0732">Signal</keyword>
<dbReference type="RefSeq" id="WP_229748227.1">
    <property type="nucleotide sequence ID" value="NZ_BMFW01000001.1"/>
</dbReference>
<keyword evidence="4" id="KW-1185">Reference proteome</keyword>
<organism evidence="3 4">
    <name type="scientific">Arthrobacter liuii</name>
    <dbReference type="NCBI Taxonomy" id="1476996"/>
    <lineage>
        <taxon>Bacteria</taxon>
        <taxon>Bacillati</taxon>
        <taxon>Actinomycetota</taxon>
        <taxon>Actinomycetes</taxon>
        <taxon>Micrococcales</taxon>
        <taxon>Micrococcaceae</taxon>
        <taxon>Arthrobacter</taxon>
    </lineage>
</organism>
<evidence type="ECO:0000256" key="2">
    <source>
        <dbReference type="SAM" id="SignalP"/>
    </source>
</evidence>
<reference evidence="4" key="1">
    <citation type="journal article" date="2019" name="Int. J. Syst. Evol. Microbiol.">
        <title>The Global Catalogue of Microorganisms (GCM) 10K type strain sequencing project: providing services to taxonomists for standard genome sequencing and annotation.</title>
        <authorList>
            <consortium name="The Broad Institute Genomics Platform"/>
            <consortium name="The Broad Institute Genome Sequencing Center for Infectious Disease"/>
            <person name="Wu L."/>
            <person name="Ma J."/>
        </authorList>
    </citation>
    <scope>NUCLEOTIDE SEQUENCE [LARGE SCALE GENOMIC DNA]</scope>
    <source>
        <strain evidence="4">CGMCC 1.12778</strain>
    </source>
</reference>
<name>A0ABQ2AB99_9MICC</name>
<proteinExistence type="predicted"/>